<organism evidence="2 3">
    <name type="scientific">Austropuccinia psidii MF-1</name>
    <dbReference type="NCBI Taxonomy" id="1389203"/>
    <lineage>
        <taxon>Eukaryota</taxon>
        <taxon>Fungi</taxon>
        <taxon>Dikarya</taxon>
        <taxon>Basidiomycota</taxon>
        <taxon>Pucciniomycotina</taxon>
        <taxon>Pucciniomycetes</taxon>
        <taxon>Pucciniales</taxon>
        <taxon>Sphaerophragmiaceae</taxon>
        <taxon>Austropuccinia</taxon>
    </lineage>
</organism>
<feature type="compositionally biased region" description="Polar residues" evidence="1">
    <location>
        <begin position="97"/>
        <end position="106"/>
    </location>
</feature>
<comment type="caution">
    <text evidence="2">The sequence shown here is derived from an EMBL/GenBank/DDBJ whole genome shotgun (WGS) entry which is preliminary data.</text>
</comment>
<evidence type="ECO:0000313" key="3">
    <source>
        <dbReference type="Proteomes" id="UP000765509"/>
    </source>
</evidence>
<feature type="compositionally biased region" description="Basic and acidic residues" evidence="1">
    <location>
        <begin position="1"/>
        <end position="23"/>
    </location>
</feature>
<sequence>MSNFNREKYHSEGSDRHLHEPVHRVLQVLQGKRLGNSATNPPRCDELPEHPHKAPQKGGSRKILQFMESTIIQTSNQKHKALEKQKEGGNKRRIPVASTSKPQDSQPHQEGKKDKKKNLRKPNSPSYRIPRIQNDSMDNIFKIVRPLMEFKDKEEQRIRQSSFPNR</sequence>
<feature type="compositionally biased region" description="Polar residues" evidence="1">
    <location>
        <begin position="67"/>
        <end position="76"/>
    </location>
</feature>
<dbReference type="EMBL" id="AVOT02039407">
    <property type="protein sequence ID" value="MBW0534457.1"/>
    <property type="molecule type" value="Genomic_DNA"/>
</dbReference>
<accession>A0A9Q3FAF2</accession>
<evidence type="ECO:0000256" key="1">
    <source>
        <dbReference type="SAM" id="MobiDB-lite"/>
    </source>
</evidence>
<dbReference type="AlphaFoldDB" id="A0A9Q3FAF2"/>
<reference evidence="2" key="1">
    <citation type="submission" date="2021-03" db="EMBL/GenBank/DDBJ databases">
        <title>Draft genome sequence of rust myrtle Austropuccinia psidii MF-1, a brazilian biotype.</title>
        <authorList>
            <person name="Quecine M.C."/>
            <person name="Pachon D.M.R."/>
            <person name="Bonatelli M.L."/>
            <person name="Correr F.H."/>
            <person name="Franceschini L.M."/>
            <person name="Leite T.F."/>
            <person name="Margarido G.R.A."/>
            <person name="Almeida C.A."/>
            <person name="Ferrarezi J.A."/>
            <person name="Labate C.A."/>
        </authorList>
    </citation>
    <scope>NUCLEOTIDE SEQUENCE</scope>
    <source>
        <strain evidence="2">MF-1</strain>
    </source>
</reference>
<feature type="compositionally biased region" description="Basic and acidic residues" evidence="1">
    <location>
        <begin position="43"/>
        <end position="52"/>
    </location>
</feature>
<protein>
    <submittedName>
        <fullName evidence="2">Uncharacterized protein</fullName>
    </submittedName>
</protein>
<name>A0A9Q3FAF2_9BASI</name>
<evidence type="ECO:0000313" key="2">
    <source>
        <dbReference type="EMBL" id="MBW0534457.1"/>
    </source>
</evidence>
<gene>
    <name evidence="2" type="ORF">O181_074172</name>
</gene>
<proteinExistence type="predicted"/>
<feature type="compositionally biased region" description="Basic and acidic residues" evidence="1">
    <location>
        <begin position="80"/>
        <end position="90"/>
    </location>
</feature>
<keyword evidence="3" id="KW-1185">Reference proteome</keyword>
<feature type="region of interest" description="Disordered" evidence="1">
    <location>
        <begin position="1"/>
        <end position="138"/>
    </location>
</feature>
<dbReference type="Proteomes" id="UP000765509">
    <property type="component" value="Unassembled WGS sequence"/>
</dbReference>